<feature type="transmembrane region" description="Helical" evidence="8">
    <location>
        <begin position="337"/>
        <end position="356"/>
    </location>
</feature>
<dbReference type="PANTHER" id="PTHR34975:SF2">
    <property type="entry name" value="SPORE GERMINATION PROTEIN A2"/>
    <property type="match status" value="1"/>
</dbReference>
<keyword evidence="7 8" id="KW-0472">Membrane</keyword>
<dbReference type="RefSeq" id="WP_117322463.1">
    <property type="nucleotide sequence ID" value="NZ_QVTD01000005.1"/>
</dbReference>
<keyword evidence="6 8" id="KW-1133">Transmembrane helix</keyword>
<keyword evidence="10" id="KW-1185">Reference proteome</keyword>
<sequence length="364" mass="42295">MDIQPKENRKVSAYYAMFLIHKMQLGVGILGFERVIAKYAEYDAWISIIIGGLSVHVILWLSFRILHKDGNDIVSIHQFTFGKWIGGVVTVFFILYILLITVTILRTYIEVIQVWMFPGLNAYVLMIVLGLLVYSFVIGGFRVIAGAAFMGILITLPLLLLKYFPLQQAHFSNLAPVFNHSIKDILLSAKTMTLNYIGFELVFMFYPFLNQPRKAEKWAHFGHAFSIFIYLVSALVSFVYFSQDQLKHSVWATLTLWKIVDLPFVERFEYVGISMWLFGVIPNICLGLWAASRAVKRLFYFEQRKSLIYLLAIVLMCSMYFETRQQVDLINTILSRMGFWIMYFYIPILFVLYTVVHKVRKKTP</sequence>
<feature type="transmembrane region" description="Helical" evidence="8">
    <location>
        <begin position="144"/>
        <end position="165"/>
    </location>
</feature>
<dbReference type="Pfam" id="PF03845">
    <property type="entry name" value="Spore_permease"/>
    <property type="match status" value="1"/>
</dbReference>
<feature type="transmembrane region" description="Helical" evidence="8">
    <location>
        <begin position="221"/>
        <end position="241"/>
    </location>
</feature>
<feature type="transmembrane region" description="Helical" evidence="8">
    <location>
        <begin position="307"/>
        <end position="325"/>
    </location>
</feature>
<keyword evidence="3" id="KW-0813">Transport</keyword>
<dbReference type="OrthoDB" id="2380240at2"/>
<dbReference type="PANTHER" id="PTHR34975">
    <property type="entry name" value="SPORE GERMINATION PROTEIN A2"/>
    <property type="match status" value="1"/>
</dbReference>
<evidence type="ECO:0000256" key="4">
    <source>
        <dbReference type="ARBA" id="ARBA00022544"/>
    </source>
</evidence>
<proteinExistence type="inferred from homology"/>
<feature type="transmembrane region" description="Helical" evidence="8">
    <location>
        <begin position="84"/>
        <end position="109"/>
    </location>
</feature>
<dbReference type="GO" id="GO:0016020">
    <property type="term" value="C:membrane"/>
    <property type="evidence" value="ECO:0007669"/>
    <property type="project" value="UniProtKB-SubCell"/>
</dbReference>
<dbReference type="GO" id="GO:0009847">
    <property type="term" value="P:spore germination"/>
    <property type="evidence" value="ECO:0007669"/>
    <property type="project" value="InterPro"/>
</dbReference>
<evidence type="ECO:0000313" key="9">
    <source>
        <dbReference type="EMBL" id="RFU63827.1"/>
    </source>
</evidence>
<reference evidence="9 10" key="1">
    <citation type="submission" date="2018-08" db="EMBL/GenBank/DDBJ databases">
        <title>Bacillus chawlae sp. nov., Bacillus glennii sp. nov., and Bacillus saganii sp. nov. Isolated from the Vehicle Assembly Building at Kennedy Space Center where the Viking Spacecraft were Assembled.</title>
        <authorList>
            <person name="Seuylemezian A."/>
            <person name="Vaishampayan P."/>
        </authorList>
    </citation>
    <scope>NUCLEOTIDE SEQUENCE [LARGE SCALE GENOMIC DNA]</scope>
    <source>
        <strain evidence="9 10">V44-8</strain>
    </source>
</reference>
<organism evidence="9 10">
    <name type="scientific">Peribacillus glennii</name>
    <dbReference type="NCBI Taxonomy" id="2303991"/>
    <lineage>
        <taxon>Bacteria</taxon>
        <taxon>Bacillati</taxon>
        <taxon>Bacillota</taxon>
        <taxon>Bacilli</taxon>
        <taxon>Bacillales</taxon>
        <taxon>Bacillaceae</taxon>
        <taxon>Peribacillus</taxon>
    </lineage>
</organism>
<evidence type="ECO:0000256" key="2">
    <source>
        <dbReference type="ARBA" id="ARBA00007998"/>
    </source>
</evidence>
<feature type="transmembrane region" description="Helical" evidence="8">
    <location>
        <begin position="44"/>
        <end position="63"/>
    </location>
</feature>
<dbReference type="EMBL" id="QVTD01000005">
    <property type="protein sequence ID" value="RFU63827.1"/>
    <property type="molecule type" value="Genomic_DNA"/>
</dbReference>
<feature type="transmembrane region" description="Helical" evidence="8">
    <location>
        <begin position="273"/>
        <end position="295"/>
    </location>
</feature>
<name>A0A372LCX1_9BACI</name>
<keyword evidence="4" id="KW-0309">Germination</keyword>
<evidence type="ECO:0000256" key="7">
    <source>
        <dbReference type="ARBA" id="ARBA00023136"/>
    </source>
</evidence>
<comment type="caution">
    <text evidence="9">The sequence shown here is derived from an EMBL/GenBank/DDBJ whole genome shotgun (WGS) entry which is preliminary data.</text>
</comment>
<accession>A0A372LCX1</accession>
<dbReference type="Proteomes" id="UP000262939">
    <property type="component" value="Unassembled WGS sequence"/>
</dbReference>
<evidence type="ECO:0000256" key="8">
    <source>
        <dbReference type="SAM" id="Phobius"/>
    </source>
</evidence>
<comment type="similarity">
    <text evidence="2">Belongs to the amino acid-polyamine-organocation (APC) superfamily. Spore germination protein (SGP) (TC 2.A.3.9) family.</text>
</comment>
<dbReference type="InterPro" id="IPR004761">
    <property type="entry name" value="Spore_GerAB"/>
</dbReference>
<evidence type="ECO:0000256" key="1">
    <source>
        <dbReference type="ARBA" id="ARBA00004141"/>
    </source>
</evidence>
<evidence type="ECO:0000313" key="10">
    <source>
        <dbReference type="Proteomes" id="UP000262939"/>
    </source>
</evidence>
<gene>
    <name evidence="9" type="ORF">D0466_10205</name>
</gene>
<feature type="transmembrane region" description="Helical" evidence="8">
    <location>
        <begin position="115"/>
        <end position="137"/>
    </location>
</feature>
<dbReference type="AlphaFoldDB" id="A0A372LCX1"/>
<keyword evidence="5 8" id="KW-0812">Transmembrane</keyword>
<evidence type="ECO:0000256" key="5">
    <source>
        <dbReference type="ARBA" id="ARBA00022692"/>
    </source>
</evidence>
<evidence type="ECO:0000256" key="3">
    <source>
        <dbReference type="ARBA" id="ARBA00022448"/>
    </source>
</evidence>
<evidence type="ECO:0000256" key="6">
    <source>
        <dbReference type="ARBA" id="ARBA00022989"/>
    </source>
</evidence>
<comment type="subcellular location">
    <subcellularLocation>
        <location evidence="1">Membrane</location>
        <topology evidence="1">Multi-pass membrane protein</topology>
    </subcellularLocation>
</comment>
<dbReference type="NCBIfam" id="TIGR00912">
    <property type="entry name" value="2A0309"/>
    <property type="match status" value="1"/>
</dbReference>
<feature type="transmembrane region" description="Helical" evidence="8">
    <location>
        <begin position="185"/>
        <end position="209"/>
    </location>
</feature>
<dbReference type="Gene3D" id="1.20.1740.10">
    <property type="entry name" value="Amino acid/polyamine transporter I"/>
    <property type="match status" value="1"/>
</dbReference>
<protein>
    <submittedName>
        <fullName evidence="9">Spore gernimation protein GerB</fullName>
    </submittedName>
</protein>
<feature type="transmembrane region" description="Helical" evidence="8">
    <location>
        <begin position="12"/>
        <end position="32"/>
    </location>
</feature>